<organism evidence="6 7">
    <name type="scientific">Meira miltonrushii</name>
    <dbReference type="NCBI Taxonomy" id="1280837"/>
    <lineage>
        <taxon>Eukaryota</taxon>
        <taxon>Fungi</taxon>
        <taxon>Dikarya</taxon>
        <taxon>Basidiomycota</taxon>
        <taxon>Ustilaginomycotina</taxon>
        <taxon>Exobasidiomycetes</taxon>
        <taxon>Exobasidiales</taxon>
        <taxon>Brachybasidiaceae</taxon>
        <taxon>Meira</taxon>
    </lineage>
</organism>
<dbReference type="Proteomes" id="UP000245771">
    <property type="component" value="Unassembled WGS sequence"/>
</dbReference>
<dbReference type="PANTHER" id="PTHR11655">
    <property type="entry name" value="60S/50S RIBOSOMAL PROTEIN L6/L9"/>
    <property type="match status" value="1"/>
</dbReference>
<dbReference type="InterPro" id="IPR036789">
    <property type="entry name" value="Ribosomal_uL6-like_a/b-dom_sf"/>
</dbReference>
<protein>
    <submittedName>
        <fullName evidence="6">Putative RPL9A-ribosomal protein L9.e</fullName>
    </submittedName>
</protein>
<evidence type="ECO:0000313" key="7">
    <source>
        <dbReference type="Proteomes" id="UP000245771"/>
    </source>
</evidence>
<dbReference type="AlphaFoldDB" id="A0A316VM01"/>
<evidence type="ECO:0000313" key="6">
    <source>
        <dbReference type="EMBL" id="PWN38118.1"/>
    </source>
</evidence>
<dbReference type="GeneID" id="37020194"/>
<evidence type="ECO:0000256" key="3">
    <source>
        <dbReference type="ARBA" id="ARBA00022884"/>
    </source>
</evidence>
<dbReference type="SUPFAM" id="SSF56053">
    <property type="entry name" value="Ribosomal protein L6"/>
    <property type="match status" value="2"/>
</dbReference>
<evidence type="ECO:0000256" key="2">
    <source>
        <dbReference type="ARBA" id="ARBA00022730"/>
    </source>
</evidence>
<comment type="similarity">
    <text evidence="1">Belongs to the universal ribosomal protein uL6 family.</text>
</comment>
<keyword evidence="4 6" id="KW-0689">Ribosomal protein</keyword>
<dbReference type="GO" id="GO:0003735">
    <property type="term" value="F:structural constituent of ribosome"/>
    <property type="evidence" value="ECO:0007669"/>
    <property type="project" value="InterPro"/>
</dbReference>
<dbReference type="EMBL" id="KZ819602">
    <property type="protein sequence ID" value="PWN38118.1"/>
    <property type="molecule type" value="Genomic_DNA"/>
</dbReference>
<name>A0A316VM01_9BASI</name>
<dbReference type="Gene3D" id="3.90.930.12">
    <property type="entry name" value="Ribosomal protein L6, alpha-beta domain"/>
    <property type="match status" value="2"/>
</dbReference>
<dbReference type="FunFam" id="3.90.930.12:FF:000008">
    <property type="entry name" value="50S ribosomal protein L6"/>
    <property type="match status" value="1"/>
</dbReference>
<dbReference type="GO" id="GO:0002181">
    <property type="term" value="P:cytoplasmic translation"/>
    <property type="evidence" value="ECO:0007669"/>
    <property type="project" value="TreeGrafter"/>
</dbReference>
<dbReference type="InParanoid" id="A0A316VM01"/>
<keyword evidence="2" id="KW-0699">rRNA-binding</keyword>
<sequence length="197" mass="22177">MCNLQSSTYFDSLNIQKRLLRNSITNITLAFCLSFVKQNLKHMNMEMRVIKSPKGDKVKFAIWHGGRKHVAQLRTAKAAVANMIKGLLVGWQYKMRAVYAHFPINIIIAGDAKSAEVRNFLGCKQVFRVAMRNGVTIKEDKSAKDTVLVEGNDLDEVSQSAADLHGACLPAIRRFDIRKFLDGVYCQEKTTIVKADE</sequence>
<evidence type="ECO:0000256" key="1">
    <source>
        <dbReference type="ARBA" id="ARBA00009356"/>
    </source>
</evidence>
<dbReference type="GO" id="GO:0019843">
    <property type="term" value="F:rRNA binding"/>
    <property type="evidence" value="ECO:0007669"/>
    <property type="project" value="UniProtKB-KW"/>
</dbReference>
<keyword evidence="5" id="KW-0687">Ribonucleoprotein</keyword>
<dbReference type="OrthoDB" id="10252633at2759"/>
<dbReference type="STRING" id="1280837.A0A316VM01"/>
<reference evidence="6 7" key="1">
    <citation type="journal article" date="2018" name="Mol. Biol. Evol.">
        <title>Broad Genomic Sampling Reveals a Smut Pathogenic Ancestry of the Fungal Clade Ustilaginomycotina.</title>
        <authorList>
            <person name="Kijpornyongpan T."/>
            <person name="Mondo S.J."/>
            <person name="Barry K."/>
            <person name="Sandor L."/>
            <person name="Lee J."/>
            <person name="Lipzen A."/>
            <person name="Pangilinan J."/>
            <person name="LaButti K."/>
            <person name="Hainaut M."/>
            <person name="Henrissat B."/>
            <person name="Grigoriev I.V."/>
            <person name="Spatafora J.W."/>
            <person name="Aime M.C."/>
        </authorList>
    </citation>
    <scope>NUCLEOTIDE SEQUENCE [LARGE SCALE GENOMIC DNA]</scope>
    <source>
        <strain evidence="6 7">MCA 3882</strain>
    </source>
</reference>
<keyword evidence="3" id="KW-0694">RNA-binding</keyword>
<dbReference type="InterPro" id="IPR000702">
    <property type="entry name" value="Ribosomal_uL6-like"/>
</dbReference>
<proteinExistence type="inferred from homology"/>
<accession>A0A316VM01</accession>
<gene>
    <name evidence="6" type="ORF">FA14DRAFT_159842</name>
</gene>
<dbReference type="FunCoup" id="A0A316VM01">
    <property type="interactions" value="329"/>
</dbReference>
<keyword evidence="7" id="KW-1185">Reference proteome</keyword>
<dbReference type="RefSeq" id="XP_025358420.1">
    <property type="nucleotide sequence ID" value="XM_025498413.1"/>
</dbReference>
<dbReference type="PANTHER" id="PTHR11655:SF16">
    <property type="entry name" value="60S RIBOSOMAL PROTEIN L9"/>
    <property type="match status" value="1"/>
</dbReference>
<evidence type="ECO:0000256" key="4">
    <source>
        <dbReference type="ARBA" id="ARBA00022980"/>
    </source>
</evidence>
<evidence type="ECO:0000256" key="5">
    <source>
        <dbReference type="ARBA" id="ARBA00023274"/>
    </source>
</evidence>
<dbReference type="GO" id="GO:0022625">
    <property type="term" value="C:cytosolic large ribosomal subunit"/>
    <property type="evidence" value="ECO:0007669"/>
    <property type="project" value="TreeGrafter"/>
</dbReference>